<accession>A0AAV1LQI0</accession>
<organism evidence="2 3">
    <name type="scientific">Parnassius mnemosyne</name>
    <name type="common">clouded apollo</name>
    <dbReference type="NCBI Taxonomy" id="213953"/>
    <lineage>
        <taxon>Eukaryota</taxon>
        <taxon>Metazoa</taxon>
        <taxon>Ecdysozoa</taxon>
        <taxon>Arthropoda</taxon>
        <taxon>Hexapoda</taxon>
        <taxon>Insecta</taxon>
        <taxon>Pterygota</taxon>
        <taxon>Neoptera</taxon>
        <taxon>Endopterygota</taxon>
        <taxon>Lepidoptera</taxon>
        <taxon>Glossata</taxon>
        <taxon>Ditrysia</taxon>
        <taxon>Papilionoidea</taxon>
        <taxon>Papilionidae</taxon>
        <taxon>Parnassiinae</taxon>
        <taxon>Parnassini</taxon>
        <taxon>Parnassius</taxon>
        <taxon>Driopa</taxon>
    </lineage>
</organism>
<dbReference type="InterPro" id="IPR043502">
    <property type="entry name" value="DNA/RNA_pol_sf"/>
</dbReference>
<dbReference type="EMBL" id="CAVLGL010000093">
    <property type="protein sequence ID" value="CAK1595861.1"/>
    <property type="molecule type" value="Genomic_DNA"/>
</dbReference>
<gene>
    <name evidence="2" type="ORF">PARMNEM_LOCUS15284</name>
</gene>
<evidence type="ECO:0000259" key="1">
    <source>
        <dbReference type="Pfam" id="PF00078"/>
    </source>
</evidence>
<dbReference type="GO" id="GO:0071897">
    <property type="term" value="P:DNA biosynthetic process"/>
    <property type="evidence" value="ECO:0007669"/>
    <property type="project" value="UniProtKB-ARBA"/>
</dbReference>
<sequence length="225" mass="25439">MSPKNSPGGDGFTADICYKTYSAEPAILLKIFNKCLTLGYFPKIWKNAIIRIILKPNRDDYTLAKSHRPIGLLPILGKVLEKLFVTRLTWQIGRHSKLSNRQYGFVPQRGTEDALNDALEVVKKCVKNKQMAVIVSIDIEGAFDNAWWPGVIVALQKKEIDKTTLKLIDSYLSDRSITLRYANTEIGRSTDKGCIQGSICGHRIPCFKKLRPGMYTCRLMPTILY</sequence>
<evidence type="ECO:0000313" key="3">
    <source>
        <dbReference type="Proteomes" id="UP001314205"/>
    </source>
</evidence>
<dbReference type="PANTHER" id="PTHR19446">
    <property type="entry name" value="REVERSE TRANSCRIPTASES"/>
    <property type="match status" value="1"/>
</dbReference>
<comment type="caution">
    <text evidence="2">The sequence shown here is derived from an EMBL/GenBank/DDBJ whole genome shotgun (WGS) entry which is preliminary data.</text>
</comment>
<protein>
    <recommendedName>
        <fullName evidence="1">Reverse transcriptase domain-containing protein</fullName>
    </recommendedName>
</protein>
<feature type="domain" description="Reverse transcriptase" evidence="1">
    <location>
        <begin position="55"/>
        <end position="200"/>
    </location>
</feature>
<dbReference type="Pfam" id="PF00078">
    <property type="entry name" value="RVT_1"/>
    <property type="match status" value="1"/>
</dbReference>
<name>A0AAV1LQI0_9NEOP</name>
<dbReference type="AlphaFoldDB" id="A0AAV1LQI0"/>
<dbReference type="SUPFAM" id="SSF56672">
    <property type="entry name" value="DNA/RNA polymerases"/>
    <property type="match status" value="1"/>
</dbReference>
<keyword evidence="3" id="KW-1185">Reference proteome</keyword>
<reference evidence="2 3" key="1">
    <citation type="submission" date="2023-11" db="EMBL/GenBank/DDBJ databases">
        <authorList>
            <person name="Hedman E."/>
            <person name="Englund M."/>
            <person name="Stromberg M."/>
            <person name="Nyberg Akerstrom W."/>
            <person name="Nylinder S."/>
            <person name="Jareborg N."/>
            <person name="Kallberg Y."/>
            <person name="Kronander E."/>
        </authorList>
    </citation>
    <scope>NUCLEOTIDE SEQUENCE [LARGE SCALE GENOMIC DNA]</scope>
</reference>
<proteinExistence type="predicted"/>
<dbReference type="InterPro" id="IPR000477">
    <property type="entry name" value="RT_dom"/>
</dbReference>
<evidence type="ECO:0000313" key="2">
    <source>
        <dbReference type="EMBL" id="CAK1595861.1"/>
    </source>
</evidence>
<dbReference type="Proteomes" id="UP001314205">
    <property type="component" value="Unassembled WGS sequence"/>
</dbReference>